<feature type="signal peptide" evidence="2">
    <location>
        <begin position="1"/>
        <end position="21"/>
    </location>
</feature>
<dbReference type="OrthoDB" id="9783818at2"/>
<reference evidence="4 5" key="1">
    <citation type="submission" date="2018-10" db="EMBL/GenBank/DDBJ databases">
        <title>Bacillus Keqinensis sp. nov., a moderately halophilic bacterium isolated from a saline-alkaline lake.</title>
        <authorList>
            <person name="Wang H."/>
        </authorList>
    </citation>
    <scope>NUCLEOTIDE SEQUENCE [LARGE SCALE GENOMIC DNA]</scope>
    <source>
        <strain evidence="4 5">KQ-3</strain>
    </source>
</reference>
<evidence type="ECO:0000256" key="1">
    <source>
        <dbReference type="SAM" id="MobiDB-lite"/>
    </source>
</evidence>
<dbReference type="PROSITE" id="PS50234">
    <property type="entry name" value="VWFA"/>
    <property type="match status" value="1"/>
</dbReference>
<feature type="region of interest" description="Disordered" evidence="1">
    <location>
        <begin position="19"/>
        <end position="70"/>
    </location>
</feature>
<dbReference type="AlphaFoldDB" id="A0A3M7TXV4"/>
<evidence type="ECO:0000256" key="2">
    <source>
        <dbReference type="SAM" id="SignalP"/>
    </source>
</evidence>
<dbReference type="PROSITE" id="PS51257">
    <property type="entry name" value="PROKAR_LIPOPROTEIN"/>
    <property type="match status" value="1"/>
</dbReference>
<dbReference type="Gene3D" id="3.40.50.410">
    <property type="entry name" value="von Willebrand factor, type A domain"/>
    <property type="match status" value="1"/>
</dbReference>
<evidence type="ECO:0000313" key="5">
    <source>
        <dbReference type="Proteomes" id="UP000278746"/>
    </source>
</evidence>
<sequence length="466" mass="52666">MKYRFLAAGLIVLLSACSSDADQEVVEDGATEEENTAVEEEESDEANQEEAAAEGEANEPEEPEYYEIEDLSRELTDIEEKLMRMPGPYHGDDFDADAVMEELSHIDENTSEDEAFQAILNLIHEPYYEDVEQVIAFNPEIEVDSETPEEEAPEDELPSTSHFSILLDASGSMNARNQSGTRMDEAKEAIEAFVGTLPENSTTSLRVYGHEGDNTNAGKELSCSSTETIYHGETDADALSEVLDDVDAVGWTPIAQAIEDSQEDIPEDATDVIVYIVSDGIETCGGDPVKAAEELVDQDIEPIINIIGFQVEDDDYQSLIDVAEAGNGEFTFVDSKQELEDYWEEEYRRMMDAWDEWKRAAMDEVNERSAELKDQANELKDSIMDKSEGEFANAQVIIDRLVQEEQIESSVRRDLWSGFYNRKNDIWSYGYNTGVVNWSNAYNEGIDRWREVYHLGNEKWSEYYNK</sequence>
<dbReference type="Proteomes" id="UP000278746">
    <property type="component" value="Unassembled WGS sequence"/>
</dbReference>
<dbReference type="Pfam" id="PF13519">
    <property type="entry name" value="VWA_2"/>
    <property type="match status" value="1"/>
</dbReference>
<name>A0A3M7TXV4_9BACI</name>
<gene>
    <name evidence="4" type="ORF">EBO34_09390</name>
</gene>
<protein>
    <submittedName>
        <fullName evidence="4">VWA domain-containing protein</fullName>
    </submittedName>
</protein>
<evidence type="ECO:0000313" key="4">
    <source>
        <dbReference type="EMBL" id="RNA70121.1"/>
    </source>
</evidence>
<dbReference type="SMART" id="SM00327">
    <property type="entry name" value="VWA"/>
    <property type="match status" value="1"/>
</dbReference>
<organism evidence="4 5">
    <name type="scientific">Alteribacter keqinensis</name>
    <dbReference type="NCBI Taxonomy" id="2483800"/>
    <lineage>
        <taxon>Bacteria</taxon>
        <taxon>Bacillati</taxon>
        <taxon>Bacillota</taxon>
        <taxon>Bacilli</taxon>
        <taxon>Bacillales</taxon>
        <taxon>Bacillaceae</taxon>
        <taxon>Alteribacter</taxon>
    </lineage>
</organism>
<comment type="caution">
    <text evidence="4">The sequence shown here is derived from an EMBL/GenBank/DDBJ whole genome shotgun (WGS) entry which is preliminary data.</text>
</comment>
<keyword evidence="5" id="KW-1185">Reference proteome</keyword>
<feature type="domain" description="VWFA" evidence="3">
    <location>
        <begin position="162"/>
        <end position="350"/>
    </location>
</feature>
<accession>A0A3M7TXV4</accession>
<keyword evidence="2" id="KW-0732">Signal</keyword>
<dbReference type="RefSeq" id="WP_122897631.1">
    <property type="nucleotide sequence ID" value="NZ_RHIB01000001.1"/>
</dbReference>
<dbReference type="EMBL" id="RHIB01000001">
    <property type="protein sequence ID" value="RNA70121.1"/>
    <property type="molecule type" value="Genomic_DNA"/>
</dbReference>
<feature type="chain" id="PRO_5017938848" evidence="2">
    <location>
        <begin position="22"/>
        <end position="466"/>
    </location>
</feature>
<dbReference type="InterPro" id="IPR002035">
    <property type="entry name" value="VWF_A"/>
</dbReference>
<dbReference type="InterPro" id="IPR036465">
    <property type="entry name" value="vWFA_dom_sf"/>
</dbReference>
<dbReference type="SUPFAM" id="SSF53300">
    <property type="entry name" value="vWA-like"/>
    <property type="match status" value="1"/>
</dbReference>
<proteinExistence type="predicted"/>
<feature type="compositionally biased region" description="Acidic residues" evidence="1">
    <location>
        <begin position="21"/>
        <end position="69"/>
    </location>
</feature>
<evidence type="ECO:0000259" key="3">
    <source>
        <dbReference type="PROSITE" id="PS50234"/>
    </source>
</evidence>